<evidence type="ECO:0000256" key="20">
    <source>
        <dbReference type="HAMAP-Rule" id="MF_00052"/>
    </source>
</evidence>
<evidence type="ECO:0000256" key="6">
    <source>
        <dbReference type="ARBA" id="ARBA00007383"/>
    </source>
</evidence>
<keyword evidence="8 20" id="KW-0963">Cytoplasm</keyword>
<dbReference type="InterPro" id="IPR022898">
    <property type="entry name" value="RNase_HII"/>
</dbReference>
<keyword evidence="17 21" id="KW-0443">Lipid metabolism</keyword>
<evidence type="ECO:0000256" key="2">
    <source>
        <dbReference type="ARBA" id="ARBA00001946"/>
    </source>
</evidence>
<dbReference type="GO" id="GO:0005543">
    <property type="term" value="F:phospholipid binding"/>
    <property type="evidence" value="ECO:0007669"/>
    <property type="project" value="TreeGrafter"/>
</dbReference>
<dbReference type="NCBIfam" id="NF000596">
    <property type="entry name" value="PRK00015.1-4"/>
    <property type="match status" value="1"/>
</dbReference>
<keyword evidence="14 20" id="KW-0479">Metal-binding</keyword>
<dbReference type="Pfam" id="PF02684">
    <property type="entry name" value="LpxB"/>
    <property type="match status" value="1"/>
</dbReference>
<feature type="binding site" evidence="20 22">
    <location>
        <position position="400"/>
    </location>
    <ligand>
        <name>a divalent metal cation</name>
        <dbReference type="ChEBI" id="CHEBI:60240"/>
    </ligand>
</feature>
<dbReference type="FunFam" id="3.30.420.10:FF:000006">
    <property type="entry name" value="Ribonuclease HII"/>
    <property type="match status" value="1"/>
</dbReference>
<dbReference type="SUPFAM" id="SSF53098">
    <property type="entry name" value="Ribonuclease H-like"/>
    <property type="match status" value="1"/>
</dbReference>
<dbReference type="GO" id="GO:0009245">
    <property type="term" value="P:lipid A biosynthetic process"/>
    <property type="evidence" value="ECO:0007669"/>
    <property type="project" value="UniProtKB-UniRule"/>
</dbReference>
<dbReference type="NCBIfam" id="NF000595">
    <property type="entry name" value="PRK00015.1-3"/>
    <property type="match status" value="1"/>
</dbReference>
<sequence length="582" mass="63972">MAEQRPLTIALVAGETSGDILGAGLIRALKARIPNARFVGVAGPLMQAEGCEAWYEMEELAVMGIVEVLGRLRRLLHIRADLTRRFGELRPDVFVGIDAPDFNITLEGNLKKQGIKTIHYVSPSVWAWRQKRVFKIGRSTDLVLAFLPFEKAFYDKFNVPCRFIGHTMADAMPLDPDKGAARDRLGIPHSVRCLALLPGSRGAEVEMLSADFLKTAQLLRATYPDLQVVVPLVNAKRREQFERIKAETAPDMIVHMLDGQARDAMIASDAALLASGTAALECMLAKCPMVVGYRMKPFTFWLAKRLVKTDYVSLPNLLAGRELVKELLQDECEPQALAAALQPLLADGKTSHEMHETFRALHQQIRCNADEQAADAVLELAKTMMEFVYPHTHLVAGVDEVGRGPLVGAVVTAAVILDPAKPIVGLNDSKKLSEKRRLALFDEIKEKALCWSLGRAEPHEIDELNILHATMLAMQRAVAGLSIVPEFVLIDGNRCPSLPMPSQAVVKGDSRVAEISAASILAKVTRDAEMATLDLAFPHYGFAQHKGYPTAVHLQKLQEHGATEHHRRSFGPVKRALGLASN</sequence>
<evidence type="ECO:0000256" key="18">
    <source>
        <dbReference type="ARBA" id="ARBA00023211"/>
    </source>
</evidence>
<evidence type="ECO:0000256" key="11">
    <source>
        <dbReference type="ARBA" id="ARBA00022676"/>
    </source>
</evidence>
<dbReference type="GO" id="GO:0005737">
    <property type="term" value="C:cytoplasm"/>
    <property type="evidence" value="ECO:0007669"/>
    <property type="project" value="UniProtKB-SubCell"/>
</dbReference>
<keyword evidence="12 21" id="KW-0808">Transferase</keyword>
<comment type="pathway">
    <text evidence="21">Glycolipid biosynthesis; lipid IV(A) biosynthesis; lipid IV(A) from (3R)-3-hydroxytetradecanoyl-[acyl-carrier-protein] and UDP-N-acetyl-alpha-D-glucosamine: step 5/6.</text>
</comment>
<dbReference type="InterPro" id="IPR024567">
    <property type="entry name" value="RNase_HII/HIII_dom"/>
</dbReference>
<evidence type="ECO:0000256" key="23">
    <source>
        <dbReference type="RuleBase" id="RU003515"/>
    </source>
</evidence>
<comment type="similarity">
    <text evidence="6 20 23">Belongs to the RNase HII family.</text>
</comment>
<evidence type="ECO:0000256" key="13">
    <source>
        <dbReference type="ARBA" id="ARBA00022722"/>
    </source>
</evidence>
<keyword evidence="13 20" id="KW-0540">Nuclease</keyword>
<evidence type="ECO:0000256" key="14">
    <source>
        <dbReference type="ARBA" id="ARBA00022723"/>
    </source>
</evidence>
<comment type="function">
    <text evidence="4 20 23">Endonuclease that specifically degrades the RNA of RNA-DNA hybrids.</text>
</comment>
<dbReference type="AlphaFoldDB" id="A0A377ZI38"/>
<evidence type="ECO:0000256" key="19">
    <source>
        <dbReference type="ARBA" id="ARBA00048975"/>
    </source>
</evidence>
<dbReference type="HAMAP" id="MF_00052_B">
    <property type="entry name" value="RNase_HII_B"/>
    <property type="match status" value="1"/>
</dbReference>
<dbReference type="GO" id="GO:0016020">
    <property type="term" value="C:membrane"/>
    <property type="evidence" value="ECO:0007669"/>
    <property type="project" value="GOC"/>
</dbReference>
<evidence type="ECO:0000256" key="8">
    <source>
        <dbReference type="ARBA" id="ARBA00022490"/>
    </source>
</evidence>
<dbReference type="SUPFAM" id="SSF53756">
    <property type="entry name" value="UDP-Glycosyltransferase/glycogen phosphorylase"/>
    <property type="match status" value="1"/>
</dbReference>
<dbReference type="GO" id="GO:0030145">
    <property type="term" value="F:manganese ion binding"/>
    <property type="evidence" value="ECO:0007669"/>
    <property type="project" value="UniProtKB-UniRule"/>
</dbReference>
<dbReference type="GO" id="GO:0004523">
    <property type="term" value="F:RNA-DNA hybrid ribonuclease activity"/>
    <property type="evidence" value="ECO:0007669"/>
    <property type="project" value="UniProtKB-UniRule"/>
</dbReference>
<evidence type="ECO:0000256" key="22">
    <source>
        <dbReference type="PROSITE-ProRule" id="PRU01319"/>
    </source>
</evidence>
<reference evidence="25 26" key="1">
    <citation type="submission" date="2018-06" db="EMBL/GenBank/DDBJ databases">
        <authorList>
            <consortium name="Pathogen Informatics"/>
            <person name="Doyle S."/>
        </authorList>
    </citation>
    <scope>NUCLEOTIDE SEQUENCE [LARGE SCALE GENOMIC DNA]</scope>
    <source>
        <strain evidence="25 26">NCTC204</strain>
    </source>
</reference>
<dbReference type="Pfam" id="PF01351">
    <property type="entry name" value="RNase_HII"/>
    <property type="match status" value="1"/>
</dbReference>
<keyword evidence="9 21" id="KW-0444">Lipid biosynthesis</keyword>
<keyword evidence="11 21" id="KW-0328">Glycosyltransferase</keyword>
<name>A0A377ZI38_KLEPN</name>
<dbReference type="CDD" id="cd01635">
    <property type="entry name" value="Glycosyltransferase_GTB-type"/>
    <property type="match status" value="1"/>
</dbReference>
<dbReference type="PANTHER" id="PTHR30372:SF4">
    <property type="entry name" value="LIPID-A-DISACCHARIDE SYNTHASE, MITOCHONDRIAL-RELATED"/>
    <property type="match status" value="1"/>
</dbReference>
<dbReference type="GO" id="GO:0006401">
    <property type="term" value="P:RNA catabolic process"/>
    <property type="evidence" value="ECO:0007669"/>
    <property type="project" value="UniProtKB-UniRule"/>
</dbReference>
<dbReference type="GO" id="GO:0003723">
    <property type="term" value="F:RNA binding"/>
    <property type="evidence" value="ECO:0007669"/>
    <property type="project" value="UniProtKB-UniRule"/>
</dbReference>
<comment type="catalytic activity">
    <reaction evidence="21">
        <text>2-N,3-O-bis[(3R)-3-hydroxytetradecanoyl]-alpha-D-glucosaminyl 1-phosphate + UDP-2-N,3-O-bis[(3R)-3-hydroxytetradecanoyl]-alpha-D-glucosamine = lipid A disaccharide (E. coli) + UDP + H(+)</text>
        <dbReference type="Rhea" id="RHEA:22668"/>
        <dbReference type="ChEBI" id="CHEBI:15378"/>
        <dbReference type="ChEBI" id="CHEBI:57957"/>
        <dbReference type="ChEBI" id="CHEBI:58223"/>
        <dbReference type="ChEBI" id="CHEBI:58466"/>
        <dbReference type="ChEBI" id="CHEBI:78847"/>
    </reaction>
</comment>
<dbReference type="HAMAP" id="MF_00392">
    <property type="entry name" value="LpxB"/>
    <property type="match status" value="1"/>
</dbReference>
<evidence type="ECO:0000256" key="17">
    <source>
        <dbReference type="ARBA" id="ARBA00023098"/>
    </source>
</evidence>
<dbReference type="InterPro" id="IPR003835">
    <property type="entry name" value="Glyco_trans_19"/>
</dbReference>
<dbReference type="InterPro" id="IPR036397">
    <property type="entry name" value="RNaseH_sf"/>
</dbReference>
<evidence type="ECO:0000256" key="7">
    <source>
        <dbReference type="ARBA" id="ARBA00007868"/>
    </source>
</evidence>
<comment type="function">
    <text evidence="3 21">Condensation of UDP-2,3-diacylglucosamine and 2,3-diacylglucosamine-1-phosphate to form lipid A disaccharide, a precursor of lipid A, a phosphorylated glycolipid that anchors the lipopolysaccharide to the outer membrane of the cell.</text>
</comment>
<evidence type="ECO:0000256" key="21">
    <source>
        <dbReference type="HAMAP-Rule" id="MF_00392"/>
    </source>
</evidence>
<comment type="catalytic activity">
    <reaction evidence="1 20 22 23">
        <text>Endonucleolytic cleavage to 5'-phosphomonoester.</text>
        <dbReference type="EC" id="3.1.26.4"/>
    </reaction>
</comment>
<dbReference type="EC" id="2.4.1.182" evidence="21"/>
<dbReference type="NCBIfam" id="NF000594">
    <property type="entry name" value="PRK00015.1-1"/>
    <property type="match status" value="1"/>
</dbReference>
<dbReference type="Gene3D" id="3.30.420.10">
    <property type="entry name" value="Ribonuclease H-like superfamily/Ribonuclease H"/>
    <property type="match status" value="1"/>
</dbReference>
<accession>A0A377ZI38</accession>
<evidence type="ECO:0000256" key="3">
    <source>
        <dbReference type="ARBA" id="ARBA00002056"/>
    </source>
</evidence>
<evidence type="ECO:0000256" key="12">
    <source>
        <dbReference type="ARBA" id="ARBA00022679"/>
    </source>
</evidence>
<evidence type="ECO:0000256" key="1">
    <source>
        <dbReference type="ARBA" id="ARBA00000077"/>
    </source>
</evidence>
<dbReference type="CDD" id="cd07182">
    <property type="entry name" value="RNase_HII_bacteria_HII_like"/>
    <property type="match status" value="1"/>
</dbReference>
<keyword evidence="16 20" id="KW-0378">Hydrolase</keyword>
<comment type="similarity">
    <text evidence="7 21">Belongs to the LpxB family.</text>
</comment>
<comment type="subcellular location">
    <subcellularLocation>
        <location evidence="5 20">Cytoplasm</location>
    </subcellularLocation>
</comment>
<feature type="domain" description="RNase H type-2" evidence="24">
    <location>
        <begin position="393"/>
        <end position="582"/>
    </location>
</feature>
<protein>
    <recommendedName>
        <fullName evidence="20 21">Multifunctional fusion protein</fullName>
    </recommendedName>
    <domain>
        <recommendedName>
            <fullName evidence="20">Ribonuclease HII</fullName>
            <shortName evidence="20">RNase HII</shortName>
            <ecNumber evidence="20">3.1.26.4</ecNumber>
        </recommendedName>
    </domain>
    <domain>
        <recommendedName>
            <fullName evidence="21">Lipid-A-disaccharide synthase</fullName>
            <ecNumber evidence="21">2.4.1.182</ecNumber>
        </recommendedName>
    </domain>
</protein>
<dbReference type="Proteomes" id="UP000255192">
    <property type="component" value="Unassembled WGS sequence"/>
</dbReference>
<evidence type="ECO:0000256" key="10">
    <source>
        <dbReference type="ARBA" id="ARBA00022556"/>
    </source>
</evidence>
<evidence type="ECO:0000259" key="24">
    <source>
        <dbReference type="PROSITE" id="PS51975"/>
    </source>
</evidence>
<dbReference type="EC" id="3.1.26.4" evidence="20"/>
<evidence type="ECO:0000313" key="25">
    <source>
        <dbReference type="EMBL" id="STU72108.1"/>
    </source>
</evidence>
<dbReference type="PROSITE" id="PS51975">
    <property type="entry name" value="RNASE_H_2"/>
    <property type="match status" value="1"/>
</dbReference>
<evidence type="ECO:0000256" key="9">
    <source>
        <dbReference type="ARBA" id="ARBA00022516"/>
    </source>
</evidence>
<dbReference type="NCBIfam" id="TIGR00215">
    <property type="entry name" value="lpxB"/>
    <property type="match status" value="1"/>
</dbReference>
<dbReference type="InterPro" id="IPR012337">
    <property type="entry name" value="RNaseH-like_sf"/>
</dbReference>
<dbReference type="PANTHER" id="PTHR30372">
    <property type="entry name" value="LIPID-A-DISACCHARIDE SYNTHASE"/>
    <property type="match status" value="1"/>
</dbReference>
<gene>
    <name evidence="21 25" type="primary">lpxB</name>
    <name evidence="20" type="synonym">rnhB</name>
    <name evidence="25" type="ORF">NCTC204_00613</name>
</gene>
<evidence type="ECO:0000256" key="4">
    <source>
        <dbReference type="ARBA" id="ARBA00004065"/>
    </source>
</evidence>
<keyword evidence="18 20" id="KW-0464">Manganese</keyword>
<feature type="binding site" evidence="20 22">
    <location>
        <position position="491"/>
    </location>
    <ligand>
        <name>a divalent metal cation</name>
        <dbReference type="ChEBI" id="CHEBI:60240"/>
    </ligand>
</feature>
<dbReference type="EMBL" id="UGMD01000002">
    <property type="protein sequence ID" value="STU72108.1"/>
    <property type="molecule type" value="Genomic_DNA"/>
</dbReference>
<proteinExistence type="inferred from homology"/>
<comment type="catalytic activity">
    <reaction evidence="19 21">
        <text>a lipid X + a UDP-2-N,3-O-bis[(3R)-3-hydroxyacyl]-alpha-D-glucosamine = a lipid A disaccharide + UDP + H(+)</text>
        <dbReference type="Rhea" id="RHEA:67828"/>
        <dbReference type="ChEBI" id="CHEBI:15378"/>
        <dbReference type="ChEBI" id="CHEBI:58223"/>
        <dbReference type="ChEBI" id="CHEBI:137748"/>
        <dbReference type="ChEBI" id="CHEBI:176338"/>
        <dbReference type="ChEBI" id="CHEBI:176343"/>
        <dbReference type="EC" id="2.4.1.182"/>
    </reaction>
</comment>
<evidence type="ECO:0000313" key="26">
    <source>
        <dbReference type="Proteomes" id="UP000255192"/>
    </source>
</evidence>
<dbReference type="GO" id="GO:0008915">
    <property type="term" value="F:lipid-A-disaccharide synthase activity"/>
    <property type="evidence" value="ECO:0007669"/>
    <property type="project" value="UniProtKB-UniRule"/>
</dbReference>
<organism evidence="25 26">
    <name type="scientific">Klebsiella pneumoniae</name>
    <dbReference type="NCBI Taxonomy" id="573"/>
    <lineage>
        <taxon>Bacteria</taxon>
        <taxon>Pseudomonadati</taxon>
        <taxon>Pseudomonadota</taxon>
        <taxon>Gammaproteobacteria</taxon>
        <taxon>Enterobacterales</taxon>
        <taxon>Enterobacteriaceae</taxon>
        <taxon>Klebsiella/Raoultella group</taxon>
        <taxon>Klebsiella</taxon>
        <taxon>Klebsiella pneumoniae complex</taxon>
    </lineage>
</organism>
<feature type="binding site" evidence="20 22">
    <location>
        <position position="399"/>
    </location>
    <ligand>
        <name>a divalent metal cation</name>
        <dbReference type="ChEBI" id="CHEBI:60240"/>
    </ligand>
</feature>
<evidence type="ECO:0000256" key="15">
    <source>
        <dbReference type="ARBA" id="ARBA00022759"/>
    </source>
</evidence>
<dbReference type="UniPathway" id="UPA00359">
    <property type="reaction ID" value="UER00481"/>
</dbReference>
<keyword evidence="10 21" id="KW-0441">Lipid A biosynthesis</keyword>
<comment type="cofactor">
    <cofactor evidence="2">
        <name>Mg(2+)</name>
        <dbReference type="ChEBI" id="CHEBI:18420"/>
    </cofactor>
</comment>
<evidence type="ECO:0000256" key="5">
    <source>
        <dbReference type="ARBA" id="ARBA00004496"/>
    </source>
</evidence>
<comment type="cofactor">
    <cofactor evidence="20 22">
        <name>Mn(2+)</name>
        <dbReference type="ChEBI" id="CHEBI:29035"/>
    </cofactor>
    <cofactor evidence="20 22">
        <name>Mg(2+)</name>
        <dbReference type="ChEBI" id="CHEBI:18420"/>
    </cofactor>
    <text evidence="20 22">Manganese or magnesium. Binds 1 divalent metal ion per monomer in the absence of substrate. May bind a second metal ion after substrate binding.</text>
</comment>
<keyword evidence="15 20" id="KW-0255">Endonuclease</keyword>
<evidence type="ECO:0000256" key="16">
    <source>
        <dbReference type="ARBA" id="ARBA00022801"/>
    </source>
</evidence>